<evidence type="ECO:0000313" key="4">
    <source>
        <dbReference type="Proteomes" id="UP001190700"/>
    </source>
</evidence>
<protein>
    <submittedName>
        <fullName evidence="3">Uncharacterized protein</fullName>
    </submittedName>
</protein>
<feature type="transmembrane region" description="Helical" evidence="2">
    <location>
        <begin position="155"/>
        <end position="175"/>
    </location>
</feature>
<dbReference type="AlphaFoldDB" id="A0AAE0F944"/>
<keyword evidence="4" id="KW-1185">Reference proteome</keyword>
<feature type="region of interest" description="Disordered" evidence="1">
    <location>
        <begin position="11"/>
        <end position="36"/>
    </location>
</feature>
<feature type="compositionally biased region" description="Polar residues" evidence="1">
    <location>
        <begin position="306"/>
        <end position="318"/>
    </location>
</feature>
<sequence>SEYVVVVYRNFAPPPPPLPPPSPSPPPPSPPPPPLEVQASVKLRLRFPSGDAGNLPRDFRQEYQATMDTVQPVALRETLVTQTYAGSVVVESDTTYTSTDGADDFYAAAKCCIADYFAEVDFFDLYGPPELLEGQVVYFVPMPSPKDEYDIAAQGWFWGILCAFVILGALTAAVIQFNKHRAATLLQVDVTDPFDQDAPEKQALVPAGGAPSNIGGGRVVPLDDTTAPPATPPSQPPPSTLSTSEAPVPPTPDYTSAGEPVAESMVVSSETPPPSLRLPPKLVPGTAGSVQEASCGVVNMPVPGWSSESSTPNAPRAN</sequence>
<keyword evidence="2" id="KW-0812">Transmembrane</keyword>
<dbReference type="Proteomes" id="UP001190700">
    <property type="component" value="Unassembled WGS sequence"/>
</dbReference>
<feature type="non-terminal residue" evidence="3">
    <location>
        <position position="1"/>
    </location>
</feature>
<proteinExistence type="predicted"/>
<keyword evidence="2" id="KW-0472">Membrane</keyword>
<reference evidence="3 4" key="1">
    <citation type="journal article" date="2015" name="Genome Biol. Evol.">
        <title>Comparative Genomics of a Bacterivorous Green Alga Reveals Evolutionary Causalities and Consequences of Phago-Mixotrophic Mode of Nutrition.</title>
        <authorList>
            <person name="Burns J.A."/>
            <person name="Paasch A."/>
            <person name="Narechania A."/>
            <person name="Kim E."/>
        </authorList>
    </citation>
    <scope>NUCLEOTIDE SEQUENCE [LARGE SCALE GENOMIC DNA]</scope>
    <source>
        <strain evidence="3 4">PLY_AMNH</strain>
    </source>
</reference>
<gene>
    <name evidence="3" type="ORF">CYMTET_35512</name>
</gene>
<evidence type="ECO:0000256" key="2">
    <source>
        <dbReference type="SAM" id="Phobius"/>
    </source>
</evidence>
<organism evidence="3 4">
    <name type="scientific">Cymbomonas tetramitiformis</name>
    <dbReference type="NCBI Taxonomy" id="36881"/>
    <lineage>
        <taxon>Eukaryota</taxon>
        <taxon>Viridiplantae</taxon>
        <taxon>Chlorophyta</taxon>
        <taxon>Pyramimonadophyceae</taxon>
        <taxon>Pyramimonadales</taxon>
        <taxon>Pyramimonadaceae</taxon>
        <taxon>Cymbomonas</taxon>
    </lineage>
</organism>
<evidence type="ECO:0000256" key="1">
    <source>
        <dbReference type="SAM" id="MobiDB-lite"/>
    </source>
</evidence>
<feature type="compositionally biased region" description="Pro residues" evidence="1">
    <location>
        <begin position="12"/>
        <end position="35"/>
    </location>
</feature>
<comment type="caution">
    <text evidence="3">The sequence shown here is derived from an EMBL/GenBank/DDBJ whole genome shotgun (WGS) entry which is preliminary data.</text>
</comment>
<evidence type="ECO:0000313" key="3">
    <source>
        <dbReference type="EMBL" id="KAK3255299.1"/>
    </source>
</evidence>
<feature type="region of interest" description="Disordered" evidence="1">
    <location>
        <begin position="203"/>
        <end position="318"/>
    </location>
</feature>
<accession>A0AAE0F944</accession>
<dbReference type="EMBL" id="LGRX02022759">
    <property type="protein sequence ID" value="KAK3255299.1"/>
    <property type="molecule type" value="Genomic_DNA"/>
</dbReference>
<name>A0AAE0F944_9CHLO</name>
<feature type="compositionally biased region" description="Pro residues" evidence="1">
    <location>
        <begin position="229"/>
        <end position="239"/>
    </location>
</feature>
<keyword evidence="2" id="KW-1133">Transmembrane helix</keyword>